<evidence type="ECO:0000313" key="3">
    <source>
        <dbReference type="Proteomes" id="UP001611383"/>
    </source>
</evidence>
<dbReference type="Pfam" id="PF07099">
    <property type="entry name" value="DUF1361"/>
    <property type="match status" value="1"/>
</dbReference>
<proteinExistence type="predicted"/>
<dbReference type="EMBL" id="CP043494">
    <property type="protein sequence ID" value="WNG51418.1"/>
    <property type="molecule type" value="Genomic_DNA"/>
</dbReference>
<keyword evidence="1" id="KW-1133">Transmembrane helix</keyword>
<reference evidence="2 3" key="1">
    <citation type="submission" date="2019-08" db="EMBL/GenBank/DDBJ databases">
        <title>Archangium and Cystobacter genomes.</title>
        <authorList>
            <person name="Chen I.-C.K."/>
            <person name="Wielgoss S."/>
        </authorList>
    </citation>
    <scope>NUCLEOTIDE SEQUENCE [LARGE SCALE GENOMIC DNA]</scope>
    <source>
        <strain evidence="2 3">Cbm 6</strain>
    </source>
</reference>
<dbReference type="Proteomes" id="UP001611383">
    <property type="component" value="Chromosome"/>
</dbReference>
<sequence>MMTLRSRWMSLLRQHGLLPVLLSSAVAVVMLHLRLEWSGKRSFLFLVWNLFLAWVPYGLALLAGLLHARGKGRWWNLLPLGGAWLLAFPNAPYLLTDFIHLKPRPGVPMWFDAAMLASFAATGWLLGLLSLEVWKRLLEERWGRVVAWGGVLAASVLCGYGIYLGRFERWNSWNVLNRPGSLFEAVLGHLSEPLTYRWLVGTTAVFAGLVLLSYLVFEILVPRRRRQERASA</sequence>
<evidence type="ECO:0000256" key="1">
    <source>
        <dbReference type="SAM" id="Phobius"/>
    </source>
</evidence>
<dbReference type="InterPro" id="IPR009793">
    <property type="entry name" value="DUF1361"/>
</dbReference>
<feature type="transmembrane region" description="Helical" evidence="1">
    <location>
        <begin position="198"/>
        <end position="221"/>
    </location>
</feature>
<protein>
    <submittedName>
        <fullName evidence="2">DUF1361 domain-containing protein</fullName>
    </submittedName>
</protein>
<feature type="transmembrane region" description="Helical" evidence="1">
    <location>
        <begin position="77"/>
        <end position="95"/>
    </location>
</feature>
<accession>A0ABY9X7P1</accession>
<dbReference type="RefSeq" id="WP_395811663.1">
    <property type="nucleotide sequence ID" value="NZ_CP043494.1"/>
</dbReference>
<feature type="transmembrane region" description="Helical" evidence="1">
    <location>
        <begin position="115"/>
        <end position="133"/>
    </location>
</feature>
<keyword evidence="1" id="KW-0812">Transmembrane</keyword>
<evidence type="ECO:0000313" key="2">
    <source>
        <dbReference type="EMBL" id="WNG51418.1"/>
    </source>
</evidence>
<keyword evidence="1" id="KW-0472">Membrane</keyword>
<gene>
    <name evidence="2" type="ORF">F0U60_50280</name>
</gene>
<keyword evidence="3" id="KW-1185">Reference proteome</keyword>
<feature type="transmembrane region" description="Helical" evidence="1">
    <location>
        <begin position="145"/>
        <end position="163"/>
    </location>
</feature>
<name>A0ABY9X7P1_9BACT</name>
<organism evidence="2 3">
    <name type="scientific">Archangium minus</name>
    <dbReference type="NCBI Taxonomy" id="83450"/>
    <lineage>
        <taxon>Bacteria</taxon>
        <taxon>Pseudomonadati</taxon>
        <taxon>Myxococcota</taxon>
        <taxon>Myxococcia</taxon>
        <taxon>Myxococcales</taxon>
        <taxon>Cystobacterineae</taxon>
        <taxon>Archangiaceae</taxon>
        <taxon>Archangium</taxon>
    </lineage>
</organism>
<feature type="transmembrane region" description="Helical" evidence="1">
    <location>
        <begin position="43"/>
        <end position="65"/>
    </location>
</feature>